<evidence type="ECO:0000313" key="4">
    <source>
        <dbReference type="Proteomes" id="UP000799302"/>
    </source>
</evidence>
<feature type="compositionally biased region" description="Polar residues" evidence="2">
    <location>
        <begin position="36"/>
        <end position="59"/>
    </location>
</feature>
<sequence length="205" mass="23701">MDSDSDNMEVETAPLSSPQDQQHNTLPQRSKRRHSQSFPVTTPASDINTSFHAHNTDTARLTKRRRAMADDTESLAPKSGSQESTTYDPDYPAFLKKVYVIDKVELKVKARVEQLYNERIAAQEETWKKERTSVVEKLARAHYQNLKSKSTSIPTEEELTARIETEVNKRLQKDVAEYEESLSDEVERYVRERLVGKYYETVLDM</sequence>
<dbReference type="EMBL" id="MU004233">
    <property type="protein sequence ID" value="KAF2670976.1"/>
    <property type="molecule type" value="Genomic_DNA"/>
</dbReference>
<feature type="coiled-coil region" evidence="1">
    <location>
        <begin position="161"/>
        <end position="188"/>
    </location>
</feature>
<feature type="region of interest" description="Disordered" evidence="2">
    <location>
        <begin position="1"/>
        <end position="88"/>
    </location>
</feature>
<organism evidence="3 4">
    <name type="scientific">Microthyrium microscopicum</name>
    <dbReference type="NCBI Taxonomy" id="703497"/>
    <lineage>
        <taxon>Eukaryota</taxon>
        <taxon>Fungi</taxon>
        <taxon>Dikarya</taxon>
        <taxon>Ascomycota</taxon>
        <taxon>Pezizomycotina</taxon>
        <taxon>Dothideomycetes</taxon>
        <taxon>Dothideomycetes incertae sedis</taxon>
        <taxon>Microthyriales</taxon>
        <taxon>Microthyriaceae</taxon>
        <taxon>Microthyrium</taxon>
    </lineage>
</organism>
<reference evidence="3" key="1">
    <citation type="journal article" date="2020" name="Stud. Mycol.">
        <title>101 Dothideomycetes genomes: a test case for predicting lifestyles and emergence of pathogens.</title>
        <authorList>
            <person name="Haridas S."/>
            <person name="Albert R."/>
            <person name="Binder M."/>
            <person name="Bloem J."/>
            <person name="Labutti K."/>
            <person name="Salamov A."/>
            <person name="Andreopoulos B."/>
            <person name="Baker S."/>
            <person name="Barry K."/>
            <person name="Bills G."/>
            <person name="Bluhm B."/>
            <person name="Cannon C."/>
            <person name="Castanera R."/>
            <person name="Culley D."/>
            <person name="Daum C."/>
            <person name="Ezra D."/>
            <person name="Gonzalez J."/>
            <person name="Henrissat B."/>
            <person name="Kuo A."/>
            <person name="Liang C."/>
            <person name="Lipzen A."/>
            <person name="Lutzoni F."/>
            <person name="Magnuson J."/>
            <person name="Mondo S."/>
            <person name="Nolan M."/>
            <person name="Ohm R."/>
            <person name="Pangilinan J."/>
            <person name="Park H.-J."/>
            <person name="Ramirez L."/>
            <person name="Alfaro M."/>
            <person name="Sun H."/>
            <person name="Tritt A."/>
            <person name="Yoshinaga Y."/>
            <person name="Zwiers L.-H."/>
            <person name="Turgeon B."/>
            <person name="Goodwin S."/>
            <person name="Spatafora J."/>
            <person name="Crous P."/>
            <person name="Grigoriev I."/>
        </authorList>
    </citation>
    <scope>NUCLEOTIDE SEQUENCE</scope>
    <source>
        <strain evidence="3">CBS 115976</strain>
    </source>
</reference>
<gene>
    <name evidence="3" type="ORF">BT63DRAFT_477539</name>
</gene>
<protein>
    <submittedName>
        <fullName evidence="3">Uncharacterized protein</fullName>
    </submittedName>
</protein>
<keyword evidence="1" id="KW-0175">Coiled coil</keyword>
<accession>A0A6A6UH16</accession>
<evidence type="ECO:0000313" key="3">
    <source>
        <dbReference type="EMBL" id="KAF2670976.1"/>
    </source>
</evidence>
<evidence type="ECO:0000256" key="2">
    <source>
        <dbReference type="SAM" id="MobiDB-lite"/>
    </source>
</evidence>
<proteinExistence type="predicted"/>
<feature type="compositionally biased region" description="Polar residues" evidence="2">
    <location>
        <begin position="14"/>
        <end position="28"/>
    </location>
</feature>
<keyword evidence="4" id="KW-1185">Reference proteome</keyword>
<evidence type="ECO:0000256" key="1">
    <source>
        <dbReference type="SAM" id="Coils"/>
    </source>
</evidence>
<dbReference type="AlphaFoldDB" id="A0A6A6UH16"/>
<dbReference type="Proteomes" id="UP000799302">
    <property type="component" value="Unassembled WGS sequence"/>
</dbReference>
<name>A0A6A6UH16_9PEZI</name>